<keyword evidence="2" id="KW-1185">Reference proteome</keyword>
<evidence type="ECO:0008006" key="3">
    <source>
        <dbReference type="Google" id="ProtNLM"/>
    </source>
</evidence>
<proteinExistence type="predicted"/>
<accession>A0AAE7RWX0</accession>
<dbReference type="Proteomes" id="UP000827937">
    <property type="component" value="Segment"/>
</dbReference>
<name>A0AAE7RWX0_9CAUD</name>
<protein>
    <recommendedName>
        <fullName evidence="3">Phage protein</fullName>
    </recommendedName>
</protein>
<sequence>MKKIGKFLFVEQCFTDTEETKPCIIHIDAIDNIVCTNHSKLGEVVVIETDNTKIICKDPDNFFTEFENLISEEEEWQSIK</sequence>
<evidence type="ECO:0000313" key="2">
    <source>
        <dbReference type="Proteomes" id="UP000827937"/>
    </source>
</evidence>
<evidence type="ECO:0000313" key="1">
    <source>
        <dbReference type="EMBL" id="QWM90964.2"/>
    </source>
</evidence>
<gene>
    <name evidence="1" type="primary">gp_73464</name>
</gene>
<dbReference type="EMBL" id="MZ130495">
    <property type="protein sequence ID" value="QWM90964.2"/>
    <property type="molecule type" value="Genomic_DNA"/>
</dbReference>
<organism evidence="1 2">
    <name type="scientific">uncultured phage cr150_1</name>
    <dbReference type="NCBI Taxonomy" id="2986413"/>
    <lineage>
        <taxon>Viruses</taxon>
        <taxon>Duplodnaviria</taxon>
        <taxon>Heunggongvirae</taxon>
        <taxon>Uroviricota</taxon>
        <taxon>Caudoviricetes</taxon>
        <taxon>Crassvirales</taxon>
        <taxon>Suoliviridae</taxon>
        <taxon>Loutivirinae</taxon>
        <taxon>Blohavirus</taxon>
        <taxon>Blohavirus faecalis</taxon>
    </lineage>
</organism>
<reference evidence="1 2" key="1">
    <citation type="submission" date="2021-04" db="EMBL/GenBank/DDBJ databases">
        <authorList>
            <person name="Shkoporov A.N."/>
            <person name="Stockdale S.R."/>
            <person name="Guerin E."/>
            <person name="Ross R.P."/>
            <person name="Hill C."/>
        </authorList>
    </citation>
    <scope>NUCLEOTIDE SEQUENCE [LARGE SCALE GENOMIC DNA]</scope>
    <source>
        <strain evidence="2">cr150_1</strain>
    </source>
</reference>